<dbReference type="GO" id="GO:0006508">
    <property type="term" value="P:proteolysis"/>
    <property type="evidence" value="ECO:0007669"/>
    <property type="project" value="UniProtKB-KW"/>
</dbReference>
<dbReference type="Pfam" id="PF01694">
    <property type="entry name" value="Rhomboid"/>
    <property type="match status" value="1"/>
</dbReference>
<accession>A0A928VI32</accession>
<keyword evidence="3 5" id="KW-1133">Transmembrane helix</keyword>
<dbReference type="EMBL" id="JADEXQ010000006">
    <property type="protein sequence ID" value="MBE9028740.1"/>
    <property type="molecule type" value="Genomic_DNA"/>
</dbReference>
<evidence type="ECO:0000256" key="2">
    <source>
        <dbReference type="ARBA" id="ARBA00022692"/>
    </source>
</evidence>
<comment type="caution">
    <text evidence="7">The sequence shown here is derived from an EMBL/GenBank/DDBJ whole genome shotgun (WGS) entry which is preliminary data.</text>
</comment>
<dbReference type="RefSeq" id="WP_264323564.1">
    <property type="nucleotide sequence ID" value="NZ_JADEXQ010000006.1"/>
</dbReference>
<dbReference type="Gene3D" id="1.20.1540.10">
    <property type="entry name" value="Rhomboid-like"/>
    <property type="match status" value="1"/>
</dbReference>
<feature type="transmembrane region" description="Helical" evidence="5">
    <location>
        <begin position="145"/>
        <end position="163"/>
    </location>
</feature>
<keyword evidence="7" id="KW-0645">Protease</keyword>
<dbReference type="AlphaFoldDB" id="A0A928VI32"/>
<evidence type="ECO:0000256" key="5">
    <source>
        <dbReference type="SAM" id="Phobius"/>
    </source>
</evidence>
<dbReference type="InterPro" id="IPR022764">
    <property type="entry name" value="Peptidase_S54_rhomboid_dom"/>
</dbReference>
<keyword evidence="4 5" id="KW-0472">Membrane</keyword>
<organism evidence="7 8">
    <name type="scientific">Romeriopsis navalis LEGE 11480</name>
    <dbReference type="NCBI Taxonomy" id="2777977"/>
    <lineage>
        <taxon>Bacteria</taxon>
        <taxon>Bacillati</taxon>
        <taxon>Cyanobacteriota</taxon>
        <taxon>Cyanophyceae</taxon>
        <taxon>Leptolyngbyales</taxon>
        <taxon>Leptolyngbyaceae</taxon>
        <taxon>Romeriopsis</taxon>
        <taxon>Romeriopsis navalis</taxon>
    </lineage>
</organism>
<dbReference type="PANTHER" id="PTHR43731:SF9">
    <property type="entry name" value="SLR1461 PROTEIN"/>
    <property type="match status" value="1"/>
</dbReference>
<dbReference type="SUPFAM" id="SSF144091">
    <property type="entry name" value="Rhomboid-like"/>
    <property type="match status" value="1"/>
</dbReference>
<name>A0A928VI32_9CYAN</name>
<feature type="domain" description="Peptidase S54 rhomboid" evidence="6">
    <location>
        <begin position="57"/>
        <end position="189"/>
    </location>
</feature>
<comment type="subcellular location">
    <subcellularLocation>
        <location evidence="1">Membrane</location>
        <topology evidence="1">Multi-pass membrane protein</topology>
    </subcellularLocation>
</comment>
<evidence type="ECO:0000256" key="1">
    <source>
        <dbReference type="ARBA" id="ARBA00004141"/>
    </source>
</evidence>
<keyword evidence="8" id="KW-1185">Reference proteome</keyword>
<feature type="transmembrane region" description="Helical" evidence="5">
    <location>
        <begin position="14"/>
        <end position="32"/>
    </location>
</feature>
<sequence>MTNSASESQALKRIFTTQAVILGGLVAVMWGLEILDIGMGGRLDYLGIWPRQSRGLTGILVAPLLHGGFRHLISNTFPFLVLGWLIMAADLGEWVVVSAVAGLVSGLGTWIFGSNGVHIGASGVIFGYFGFLLARAFFERTMGSFLVAFIVLAMFGGMIWGILPIRVGISWEGHLFGLVGGIAAAWLIGWIKKKTN</sequence>
<dbReference type="InterPro" id="IPR035952">
    <property type="entry name" value="Rhomboid-like_sf"/>
</dbReference>
<dbReference type="PANTHER" id="PTHR43731">
    <property type="entry name" value="RHOMBOID PROTEASE"/>
    <property type="match status" value="1"/>
</dbReference>
<dbReference type="InterPro" id="IPR050925">
    <property type="entry name" value="Rhomboid_protease_S54"/>
</dbReference>
<keyword evidence="7" id="KW-0378">Hydrolase</keyword>
<feature type="transmembrane region" description="Helical" evidence="5">
    <location>
        <begin position="119"/>
        <end position="138"/>
    </location>
</feature>
<dbReference type="GO" id="GO:0016020">
    <property type="term" value="C:membrane"/>
    <property type="evidence" value="ECO:0007669"/>
    <property type="project" value="UniProtKB-SubCell"/>
</dbReference>
<gene>
    <name evidence="7" type="ORF">IQ266_03075</name>
</gene>
<reference evidence="7" key="1">
    <citation type="submission" date="2020-10" db="EMBL/GenBank/DDBJ databases">
        <authorList>
            <person name="Castelo-Branco R."/>
            <person name="Eusebio N."/>
            <person name="Adriana R."/>
            <person name="Vieira A."/>
            <person name="Brugerolle De Fraissinette N."/>
            <person name="Rezende De Castro R."/>
            <person name="Schneider M.P."/>
            <person name="Vasconcelos V."/>
            <person name="Leao P.N."/>
        </authorList>
    </citation>
    <scope>NUCLEOTIDE SEQUENCE</scope>
    <source>
        <strain evidence="7">LEGE 11480</strain>
    </source>
</reference>
<protein>
    <submittedName>
        <fullName evidence="7">Rhomboid family intramembrane serine protease</fullName>
    </submittedName>
</protein>
<evidence type="ECO:0000259" key="6">
    <source>
        <dbReference type="Pfam" id="PF01694"/>
    </source>
</evidence>
<feature type="transmembrane region" description="Helical" evidence="5">
    <location>
        <begin position="175"/>
        <end position="191"/>
    </location>
</feature>
<dbReference type="Proteomes" id="UP000625316">
    <property type="component" value="Unassembled WGS sequence"/>
</dbReference>
<evidence type="ECO:0000256" key="4">
    <source>
        <dbReference type="ARBA" id="ARBA00023136"/>
    </source>
</evidence>
<evidence type="ECO:0000313" key="7">
    <source>
        <dbReference type="EMBL" id="MBE9028740.1"/>
    </source>
</evidence>
<keyword evidence="2 5" id="KW-0812">Transmembrane</keyword>
<dbReference type="GO" id="GO:0004252">
    <property type="term" value="F:serine-type endopeptidase activity"/>
    <property type="evidence" value="ECO:0007669"/>
    <property type="project" value="InterPro"/>
</dbReference>
<proteinExistence type="predicted"/>
<evidence type="ECO:0000313" key="8">
    <source>
        <dbReference type="Proteomes" id="UP000625316"/>
    </source>
</evidence>
<evidence type="ECO:0000256" key="3">
    <source>
        <dbReference type="ARBA" id="ARBA00022989"/>
    </source>
</evidence>